<sequence>MFGDAERGIDNYFDEYFFKSQNNSSRLVVLNDLGSSIARALPDRSPATHFSYKGICGRSVYIMARHGRPSNANYFRMITHAFAPRAAVWIDHAVACSGEIVYLEGCGYKDNVKRKGPIGVEVTDPYLGDGVRVPAFVRGYTCMLDAQFVFGQRLVTRNELPDRFAFWCDLIDRQDARVFRDKVNVDALTVRGEARSGAATGGVTVISRSLDPTWRKVHVKVPGGDGGASRTALVIVNSEFSQDDAKSTVYILTVHGKNISSGRLYGEDVLTFSQELDDMVSISSLRPAKHSVAVIMTGSEDQ</sequence>
<evidence type="ECO:0000313" key="1">
    <source>
        <dbReference type="EMBL" id="QRG05893.1"/>
    </source>
</evidence>
<evidence type="ECO:0000313" key="2">
    <source>
        <dbReference type="Proteomes" id="UP000596427"/>
    </source>
</evidence>
<keyword evidence="2" id="KW-1185">Reference proteome</keyword>
<dbReference type="EMBL" id="CP063362">
    <property type="protein sequence ID" value="QRG05893.1"/>
    <property type="molecule type" value="Genomic_DNA"/>
</dbReference>
<accession>A0A974PLN7</accession>
<dbReference type="RefSeq" id="WP_203192768.1">
    <property type="nucleotide sequence ID" value="NZ_CP063362.1"/>
</dbReference>
<dbReference type="KEGG" id="xdi:EZH22_23155"/>
<reference evidence="1 2" key="1">
    <citation type="submission" date="2020-10" db="EMBL/GenBank/DDBJ databases">
        <title>Degradation of 1,4-Dioxane by Xanthobacter sp. YN2, via a Novel Group-2 Soluble Di-Iron Monooxygenase.</title>
        <authorList>
            <person name="Ma F."/>
            <person name="Wang Y."/>
            <person name="Yang J."/>
            <person name="Guo H."/>
            <person name="Su D."/>
            <person name="Yu L."/>
        </authorList>
    </citation>
    <scope>NUCLEOTIDE SEQUENCE [LARGE SCALE GENOMIC DNA]</scope>
    <source>
        <strain evidence="1 2">YN2</strain>
    </source>
</reference>
<protein>
    <submittedName>
        <fullName evidence="1">Uncharacterized protein</fullName>
    </submittedName>
</protein>
<name>A0A974PLN7_9HYPH</name>
<proteinExistence type="predicted"/>
<gene>
    <name evidence="1" type="ORF">EZH22_23155</name>
</gene>
<organism evidence="1 2">
    <name type="scientific">Xanthobacter dioxanivorans</name>
    <dbReference type="NCBI Taxonomy" id="2528964"/>
    <lineage>
        <taxon>Bacteria</taxon>
        <taxon>Pseudomonadati</taxon>
        <taxon>Pseudomonadota</taxon>
        <taxon>Alphaproteobacteria</taxon>
        <taxon>Hyphomicrobiales</taxon>
        <taxon>Xanthobacteraceae</taxon>
        <taxon>Xanthobacter</taxon>
    </lineage>
</organism>
<dbReference type="Proteomes" id="UP000596427">
    <property type="component" value="Chromosome"/>
</dbReference>
<dbReference type="AlphaFoldDB" id="A0A974PLN7"/>